<organism evidence="1 2">
    <name type="scientific">Owenweeksia hongkongensis (strain DSM 17368 / CIP 108786 / JCM 12287 / NRRL B-23963 / UST20020801)</name>
    <dbReference type="NCBI Taxonomy" id="926562"/>
    <lineage>
        <taxon>Bacteria</taxon>
        <taxon>Pseudomonadati</taxon>
        <taxon>Bacteroidota</taxon>
        <taxon>Flavobacteriia</taxon>
        <taxon>Flavobacteriales</taxon>
        <taxon>Owenweeksiaceae</taxon>
        <taxon>Owenweeksia</taxon>
    </lineage>
</organism>
<name>G8R8Y9_OWEHD</name>
<dbReference type="Proteomes" id="UP000005631">
    <property type="component" value="Chromosome"/>
</dbReference>
<protein>
    <submittedName>
        <fullName evidence="1">Uncharacterized protein</fullName>
    </submittedName>
</protein>
<dbReference type="KEGG" id="oho:Oweho_2633"/>
<proteinExistence type="predicted"/>
<gene>
    <name evidence="1" type="ordered locus">Oweho_2633</name>
</gene>
<dbReference type="EMBL" id="CP003156">
    <property type="protein sequence ID" value="AEV33597.1"/>
    <property type="molecule type" value="Genomic_DNA"/>
</dbReference>
<evidence type="ECO:0000313" key="1">
    <source>
        <dbReference type="EMBL" id="AEV33597.1"/>
    </source>
</evidence>
<accession>G8R8Y9</accession>
<dbReference type="RefSeq" id="WP_014202946.1">
    <property type="nucleotide sequence ID" value="NC_016599.1"/>
</dbReference>
<dbReference type="HOGENOM" id="CLU_1466824_0_0_10"/>
<evidence type="ECO:0000313" key="2">
    <source>
        <dbReference type="Proteomes" id="UP000005631"/>
    </source>
</evidence>
<reference evidence="1 2" key="1">
    <citation type="journal article" date="2012" name="Stand. Genomic Sci.">
        <title>Genome sequence of the orange-pigmented seawater bacterium Owenweeksia hongkongensis type strain (UST20020801(T)).</title>
        <authorList>
            <person name="Riedel T."/>
            <person name="Held B."/>
            <person name="Nolan M."/>
            <person name="Lucas S."/>
            <person name="Lapidus A."/>
            <person name="Tice H."/>
            <person name="Del Rio T.G."/>
            <person name="Cheng J.F."/>
            <person name="Han C."/>
            <person name="Tapia R."/>
            <person name="Goodwin L.A."/>
            <person name="Pitluck S."/>
            <person name="Liolios K."/>
            <person name="Mavromatis K."/>
            <person name="Pagani I."/>
            <person name="Ivanova N."/>
            <person name="Mikhailova N."/>
            <person name="Pati A."/>
            <person name="Chen A."/>
            <person name="Palaniappan K."/>
            <person name="Rohde M."/>
            <person name="Tindall B.J."/>
            <person name="Detter J.C."/>
            <person name="Goker M."/>
            <person name="Woyke T."/>
            <person name="Bristow J."/>
            <person name="Eisen J.A."/>
            <person name="Markowitz V."/>
            <person name="Hugenholtz P."/>
            <person name="Klenk H.P."/>
            <person name="Kyrpides N.C."/>
        </authorList>
    </citation>
    <scope>NUCLEOTIDE SEQUENCE</scope>
    <source>
        <strain evidence="2">DSM 17368 / JCM 12287 / NRRL B-23963</strain>
    </source>
</reference>
<dbReference type="OrthoDB" id="658982at2"/>
<keyword evidence="2" id="KW-1185">Reference proteome</keyword>
<dbReference type="AlphaFoldDB" id="G8R8Y9"/>
<sequence>MIEVDLLKIIETGFFGPVSIDDRRERLISVIGEPEHADILDVQEVDHYEVLNYNWWEFTFYNGHLYRYQNKCVLDGQYKFDPDFLSAPENFKIIPWFNNWDKDTLLKPFKGKLEKSDIEYKEEPFYDSIRLLIDYKDSVIVEIQFHCEKAYGHNPDEWLQFSDGELDWKFGALYVTKKTNSYNA</sequence>